<evidence type="ECO:0000313" key="3">
    <source>
        <dbReference type="Proteomes" id="UP000008635"/>
    </source>
</evidence>
<dbReference type="InterPro" id="IPR036388">
    <property type="entry name" value="WH-like_DNA-bd_sf"/>
</dbReference>
<dbReference type="PANTHER" id="PTHR33164">
    <property type="entry name" value="TRANSCRIPTIONAL REGULATOR, MARR FAMILY"/>
    <property type="match status" value="1"/>
</dbReference>
<dbReference type="eggNOG" id="COG1846">
    <property type="taxonomic scope" value="Bacteria"/>
</dbReference>
<dbReference type="GO" id="GO:0006950">
    <property type="term" value="P:response to stress"/>
    <property type="evidence" value="ECO:0007669"/>
    <property type="project" value="TreeGrafter"/>
</dbReference>
<keyword evidence="3" id="KW-1185">Reference proteome</keyword>
<proteinExistence type="predicted"/>
<dbReference type="RefSeq" id="WP_013556314.1">
    <property type="nucleotide sequence ID" value="NC_014958.1"/>
</dbReference>
<dbReference type="InterPro" id="IPR036390">
    <property type="entry name" value="WH_DNA-bd_sf"/>
</dbReference>
<reference evidence="2 3" key="1">
    <citation type="journal article" date="2011" name="Stand. Genomic Sci.">
        <title>Complete genome sequence of Deinococcus maricopensis type strain (LB-34).</title>
        <authorList>
            <person name="Pukall R."/>
            <person name="Zeytun A."/>
            <person name="Lucas S."/>
            <person name="Lapidus A."/>
            <person name="Hammon N."/>
            <person name="Deshpande S."/>
            <person name="Nolan M."/>
            <person name="Cheng J.F."/>
            <person name="Pitluck S."/>
            <person name="Liolios K."/>
            <person name="Pagani I."/>
            <person name="Mikhailova N."/>
            <person name="Ivanova N."/>
            <person name="Mavromatis K."/>
            <person name="Pati A."/>
            <person name="Tapia R."/>
            <person name="Han C."/>
            <person name="Goodwin L."/>
            <person name="Chen A."/>
            <person name="Palaniappan K."/>
            <person name="Land M."/>
            <person name="Hauser L."/>
            <person name="Chang Y.J."/>
            <person name="Jeffries C.D."/>
            <person name="Brambilla E.M."/>
            <person name="Rohde M."/>
            <person name="Goker M."/>
            <person name="Detter J.C."/>
            <person name="Woyke T."/>
            <person name="Bristow J."/>
            <person name="Eisen J.A."/>
            <person name="Markowitz V."/>
            <person name="Hugenholtz P."/>
            <person name="Kyrpides N.C."/>
            <person name="Klenk H.P."/>
        </authorList>
    </citation>
    <scope>NUCLEOTIDE SEQUENCE [LARGE SCALE GENOMIC DNA]</scope>
    <source>
        <strain evidence="3">DSM 21211 / LMG 22137 / NRRL B-23946 / LB-34</strain>
    </source>
</reference>
<dbReference type="InterPro" id="IPR039422">
    <property type="entry name" value="MarR/SlyA-like"/>
</dbReference>
<dbReference type="InterPro" id="IPR000835">
    <property type="entry name" value="HTH_MarR-typ"/>
</dbReference>
<dbReference type="GO" id="GO:0003700">
    <property type="term" value="F:DNA-binding transcription factor activity"/>
    <property type="evidence" value="ECO:0007669"/>
    <property type="project" value="InterPro"/>
</dbReference>
<dbReference type="HOGENOM" id="CLU_083287_27_8_0"/>
<dbReference type="STRING" id="709986.Deima_1157"/>
<feature type="domain" description="HTH marR-type" evidence="1">
    <location>
        <begin position="10"/>
        <end position="149"/>
    </location>
</feature>
<dbReference type="Proteomes" id="UP000008635">
    <property type="component" value="Chromosome"/>
</dbReference>
<dbReference type="OrthoDB" id="69995at2"/>
<gene>
    <name evidence="2" type="ordered locus">Deima_1157</name>
</gene>
<evidence type="ECO:0000313" key="2">
    <source>
        <dbReference type="EMBL" id="ADV66809.1"/>
    </source>
</evidence>
<protein>
    <submittedName>
        <fullName evidence="2">Regulatory protein MarR</fullName>
    </submittedName>
</protein>
<dbReference type="Pfam" id="PF12802">
    <property type="entry name" value="MarR_2"/>
    <property type="match status" value="1"/>
</dbReference>
<reference evidence="3" key="2">
    <citation type="submission" date="2011-01" db="EMBL/GenBank/DDBJ databases">
        <title>The complete genome of Deinococcus maricopensis DSM 21211.</title>
        <authorList>
            <consortium name="US DOE Joint Genome Institute (JGI-PGF)"/>
            <person name="Lucas S."/>
            <person name="Copeland A."/>
            <person name="Lapidus A."/>
            <person name="Goodwin L."/>
            <person name="Pitluck S."/>
            <person name="Kyrpides N."/>
            <person name="Mavromatis K."/>
            <person name="Pagani I."/>
            <person name="Ivanova N."/>
            <person name="Ovchinnikova G."/>
            <person name="Zeytun A."/>
            <person name="Detter J.C."/>
            <person name="Han C."/>
            <person name="Land M."/>
            <person name="Hauser L."/>
            <person name="Markowitz V."/>
            <person name="Cheng J.-F."/>
            <person name="Hugenholtz P."/>
            <person name="Woyke T."/>
            <person name="Wu D."/>
            <person name="Pukall R."/>
            <person name="Gehrich-Schroeter G."/>
            <person name="Brambilla E."/>
            <person name="Klenk H.-P."/>
            <person name="Eisen J.A."/>
        </authorList>
    </citation>
    <scope>NUCLEOTIDE SEQUENCE [LARGE SCALE GENOMIC DNA]</scope>
    <source>
        <strain evidence="3">DSM 21211 / LMG 22137 / NRRL B-23946 / LB-34</strain>
    </source>
</reference>
<accession>E8U6X0</accession>
<dbReference type="KEGG" id="dmr:Deima_1157"/>
<dbReference type="EMBL" id="CP002454">
    <property type="protein sequence ID" value="ADV66809.1"/>
    <property type="molecule type" value="Genomic_DNA"/>
</dbReference>
<dbReference type="PANTHER" id="PTHR33164:SF43">
    <property type="entry name" value="HTH-TYPE TRANSCRIPTIONAL REPRESSOR YETL"/>
    <property type="match status" value="1"/>
</dbReference>
<organism evidence="2 3">
    <name type="scientific">Deinococcus maricopensis (strain DSM 21211 / LMG 22137 / NRRL B-23946 / LB-34)</name>
    <dbReference type="NCBI Taxonomy" id="709986"/>
    <lineage>
        <taxon>Bacteria</taxon>
        <taxon>Thermotogati</taxon>
        <taxon>Deinococcota</taxon>
        <taxon>Deinococci</taxon>
        <taxon>Deinococcales</taxon>
        <taxon>Deinococcaceae</taxon>
        <taxon>Deinococcus</taxon>
    </lineage>
</organism>
<dbReference type="PROSITE" id="PS50995">
    <property type="entry name" value="HTH_MARR_2"/>
    <property type="match status" value="1"/>
</dbReference>
<dbReference type="SMART" id="SM00347">
    <property type="entry name" value="HTH_MARR"/>
    <property type="match status" value="1"/>
</dbReference>
<dbReference type="Gene3D" id="1.10.10.10">
    <property type="entry name" value="Winged helix-like DNA-binding domain superfamily/Winged helix DNA-binding domain"/>
    <property type="match status" value="1"/>
</dbReference>
<sequence length="154" mass="17170">MNAPPQHDPALQFLSAYWLVYRALAERIEDHLNAHVGLDLRDFMALSHLQNPDYTTPSALARALHLPRYVISRTLDTLTRAGAVTHTADPRDARRLHYTLTPHGTHLLTLGFDLVRTLTNPLLDELGPDAPHATRTLERLLGLAAHLPTPKETA</sequence>
<evidence type="ECO:0000259" key="1">
    <source>
        <dbReference type="PROSITE" id="PS50995"/>
    </source>
</evidence>
<name>E8U6X0_DEIML</name>
<dbReference type="AlphaFoldDB" id="E8U6X0"/>
<dbReference type="SUPFAM" id="SSF46785">
    <property type="entry name" value="Winged helix' DNA-binding domain"/>
    <property type="match status" value="1"/>
</dbReference>